<evidence type="ECO:0000313" key="1">
    <source>
        <dbReference type="EMBL" id="KAJ3810669.1"/>
    </source>
</evidence>
<dbReference type="Proteomes" id="UP001163835">
    <property type="component" value="Unassembled WGS sequence"/>
</dbReference>
<comment type="caution">
    <text evidence="1">The sequence shown here is derived from an EMBL/GenBank/DDBJ whole genome shotgun (WGS) entry which is preliminary data.</text>
</comment>
<accession>A0ACC1U0V8</accession>
<reference evidence="1" key="1">
    <citation type="submission" date="2022-09" db="EMBL/GenBank/DDBJ databases">
        <title>A Global Phylogenomic Analysis of the Shiitake Genus Lentinula.</title>
        <authorList>
            <consortium name="DOE Joint Genome Institute"/>
            <person name="Sierra-Patev S."/>
            <person name="Min B."/>
            <person name="Naranjo-Ortiz M."/>
            <person name="Looney B."/>
            <person name="Konkel Z."/>
            <person name="Slot J.C."/>
            <person name="Sakamoto Y."/>
            <person name="Steenwyk J.L."/>
            <person name="Rokas A."/>
            <person name="Carro J."/>
            <person name="Camarero S."/>
            <person name="Ferreira P."/>
            <person name="Molpeceres G."/>
            <person name="Ruiz-Duenas F.J."/>
            <person name="Serrano A."/>
            <person name="Henrissat B."/>
            <person name="Drula E."/>
            <person name="Hughes K.W."/>
            <person name="Mata J.L."/>
            <person name="Ishikawa N.K."/>
            <person name="Vargas-Isla R."/>
            <person name="Ushijima S."/>
            <person name="Smith C.A."/>
            <person name="Ahrendt S."/>
            <person name="Andreopoulos W."/>
            <person name="He G."/>
            <person name="Labutti K."/>
            <person name="Lipzen A."/>
            <person name="Ng V."/>
            <person name="Riley R."/>
            <person name="Sandor L."/>
            <person name="Barry K."/>
            <person name="Martinez A.T."/>
            <person name="Xiao Y."/>
            <person name="Gibbons J.G."/>
            <person name="Terashima K."/>
            <person name="Grigoriev I.V."/>
            <person name="Hibbett D.S."/>
        </authorList>
    </citation>
    <scope>NUCLEOTIDE SEQUENCE</scope>
    <source>
        <strain evidence="1">TMI1499</strain>
    </source>
</reference>
<name>A0ACC1U0V8_9AGAR</name>
<keyword evidence="2" id="KW-1185">Reference proteome</keyword>
<organism evidence="1 2">
    <name type="scientific">Lentinula aff. lateritia</name>
    <dbReference type="NCBI Taxonomy" id="2804960"/>
    <lineage>
        <taxon>Eukaryota</taxon>
        <taxon>Fungi</taxon>
        <taxon>Dikarya</taxon>
        <taxon>Basidiomycota</taxon>
        <taxon>Agaricomycotina</taxon>
        <taxon>Agaricomycetes</taxon>
        <taxon>Agaricomycetidae</taxon>
        <taxon>Agaricales</taxon>
        <taxon>Marasmiineae</taxon>
        <taxon>Omphalotaceae</taxon>
        <taxon>Lentinula</taxon>
    </lineage>
</organism>
<protein>
    <submittedName>
        <fullName evidence="1">Uncharacterized protein</fullName>
    </submittedName>
</protein>
<dbReference type="EMBL" id="MU795091">
    <property type="protein sequence ID" value="KAJ3810669.1"/>
    <property type="molecule type" value="Genomic_DNA"/>
</dbReference>
<gene>
    <name evidence="1" type="ORF">F5876DRAFT_76530</name>
</gene>
<sequence>MFSKESMMHINKDGHLVETSLPPNSAGEVTEDLQTIKKGSASWAGGSIPMELDLPSIKILAEPTPSPVKGAEEVQTLKV</sequence>
<proteinExistence type="predicted"/>
<evidence type="ECO:0000313" key="2">
    <source>
        <dbReference type="Proteomes" id="UP001163835"/>
    </source>
</evidence>